<accession>A0A0L0GEG5</accession>
<name>A0A0L0GEG5_9EUKA</name>
<organism evidence="2 3">
    <name type="scientific">Sphaeroforma arctica JP610</name>
    <dbReference type="NCBI Taxonomy" id="667725"/>
    <lineage>
        <taxon>Eukaryota</taxon>
        <taxon>Ichthyosporea</taxon>
        <taxon>Ichthyophonida</taxon>
        <taxon>Sphaeroforma</taxon>
    </lineage>
</organism>
<evidence type="ECO:0000313" key="3">
    <source>
        <dbReference type="Proteomes" id="UP000054560"/>
    </source>
</evidence>
<proteinExistence type="predicted"/>
<keyword evidence="3" id="KW-1185">Reference proteome</keyword>
<dbReference type="STRING" id="667725.A0A0L0GEG5"/>
<gene>
    <name evidence="2" type="ORF">SARC_00495</name>
</gene>
<feature type="compositionally biased region" description="Basic and acidic residues" evidence="1">
    <location>
        <begin position="245"/>
        <end position="257"/>
    </location>
</feature>
<dbReference type="RefSeq" id="XP_014161307.1">
    <property type="nucleotide sequence ID" value="XM_014305832.1"/>
</dbReference>
<feature type="compositionally biased region" description="Basic and acidic residues" evidence="1">
    <location>
        <begin position="206"/>
        <end position="215"/>
    </location>
</feature>
<dbReference type="PANTHER" id="PTHR21521">
    <property type="entry name" value="AMUN, ISOFORM A"/>
    <property type="match status" value="1"/>
</dbReference>
<feature type="region of interest" description="Disordered" evidence="1">
    <location>
        <begin position="206"/>
        <end position="292"/>
    </location>
</feature>
<feature type="compositionally biased region" description="Polar residues" evidence="1">
    <location>
        <begin position="258"/>
        <end position="268"/>
    </location>
</feature>
<sequence length="292" mass="32012">MGGLASYPIVVEELSKKKKDPKKLLELDVWVSETLPATIKSRSDTHMSKAEISKMTTWKLMRGKFRPRLQNLVDSNDEKDIIAATKKAASVSLPGSTKEAITALTTLKGIGPATASAALCALSNGNVPFMSDEAVMAVLGQTKIDYNIKTYMEYAVRMDAKTKELNTLISKQDSTWTSHMVEKAMWATENAKKMGVDITGVKVSKDGVQHRKPEEETQILSKDPSQIAAEDKTEPTPKQVKAQGKKNEAVKQSEAKTEQSQVAQNSAYPTRRTSKRQSEAQLAAKAAKKAKQ</sequence>
<reference evidence="2 3" key="1">
    <citation type="submission" date="2011-02" db="EMBL/GenBank/DDBJ databases">
        <title>The Genome Sequence of Sphaeroforma arctica JP610.</title>
        <authorList>
            <consortium name="The Broad Institute Genome Sequencing Platform"/>
            <person name="Russ C."/>
            <person name="Cuomo C."/>
            <person name="Young S.K."/>
            <person name="Zeng Q."/>
            <person name="Gargeya S."/>
            <person name="Alvarado L."/>
            <person name="Berlin A."/>
            <person name="Chapman S.B."/>
            <person name="Chen Z."/>
            <person name="Freedman E."/>
            <person name="Gellesch M."/>
            <person name="Goldberg J."/>
            <person name="Griggs A."/>
            <person name="Gujja S."/>
            <person name="Heilman E."/>
            <person name="Heiman D."/>
            <person name="Howarth C."/>
            <person name="Mehta T."/>
            <person name="Neiman D."/>
            <person name="Pearson M."/>
            <person name="Roberts A."/>
            <person name="Saif S."/>
            <person name="Shea T."/>
            <person name="Shenoy N."/>
            <person name="Sisk P."/>
            <person name="Stolte C."/>
            <person name="Sykes S."/>
            <person name="White J."/>
            <person name="Yandava C."/>
            <person name="Burger G."/>
            <person name="Gray M.W."/>
            <person name="Holland P.W.H."/>
            <person name="King N."/>
            <person name="Lang F.B.F."/>
            <person name="Roger A.J."/>
            <person name="Ruiz-Trillo I."/>
            <person name="Haas B."/>
            <person name="Nusbaum C."/>
            <person name="Birren B."/>
        </authorList>
    </citation>
    <scope>NUCLEOTIDE SEQUENCE [LARGE SCALE GENOMIC DNA]</scope>
    <source>
        <strain evidence="2 3">JP610</strain>
    </source>
</reference>
<evidence type="ECO:0000256" key="1">
    <source>
        <dbReference type="SAM" id="MobiDB-lite"/>
    </source>
</evidence>
<evidence type="ECO:0000313" key="2">
    <source>
        <dbReference type="EMBL" id="KNC87405.1"/>
    </source>
</evidence>
<dbReference type="AlphaFoldDB" id="A0A0L0GEG5"/>
<dbReference type="OrthoDB" id="8249012at2759"/>
<dbReference type="GeneID" id="25900999"/>
<dbReference type="eggNOG" id="ENOG502QR55">
    <property type="taxonomic scope" value="Eukaryota"/>
</dbReference>
<dbReference type="EMBL" id="KQ241611">
    <property type="protein sequence ID" value="KNC87405.1"/>
    <property type="molecule type" value="Genomic_DNA"/>
</dbReference>
<protein>
    <submittedName>
        <fullName evidence="2">Uncharacterized protein</fullName>
    </submittedName>
</protein>
<dbReference type="PANTHER" id="PTHR21521:SF0">
    <property type="entry name" value="AMUN, ISOFORM A"/>
    <property type="match status" value="1"/>
</dbReference>
<dbReference type="Proteomes" id="UP000054560">
    <property type="component" value="Unassembled WGS sequence"/>
</dbReference>